<feature type="compositionally biased region" description="Basic and acidic residues" evidence="1">
    <location>
        <begin position="91"/>
        <end position="101"/>
    </location>
</feature>
<comment type="caution">
    <text evidence="2">The sequence shown here is derived from an EMBL/GenBank/DDBJ whole genome shotgun (WGS) entry which is preliminary data.</text>
</comment>
<dbReference type="Proteomes" id="UP001283361">
    <property type="component" value="Unassembled WGS sequence"/>
</dbReference>
<sequence>MSLRGLVCIADTTSSFWGILSHASPHGRRMRAMPGCGCKLTAPLISVNKAGIAGLCYLRYDNVDSSHDITSRDKTRARRQPGVGSCGEGQHGCRDPNHGLHEVTRTRPQIGSFDSGVQAGVFFFDRRSRRLTRNPASDQEFHSRTPPRLPSPSPSPTSLAVPLRTITNRTNYFVREYPMRAGPLQHQ</sequence>
<accession>A0AAE1ANY9</accession>
<gene>
    <name evidence="2" type="ORF">RRG08_056568</name>
</gene>
<feature type="region of interest" description="Disordered" evidence="1">
    <location>
        <begin position="133"/>
        <end position="160"/>
    </location>
</feature>
<dbReference type="AlphaFoldDB" id="A0AAE1ANY9"/>
<name>A0AAE1ANY9_9GAST</name>
<evidence type="ECO:0000256" key="1">
    <source>
        <dbReference type="SAM" id="MobiDB-lite"/>
    </source>
</evidence>
<proteinExistence type="predicted"/>
<evidence type="ECO:0000313" key="3">
    <source>
        <dbReference type="Proteomes" id="UP001283361"/>
    </source>
</evidence>
<feature type="region of interest" description="Disordered" evidence="1">
    <location>
        <begin position="67"/>
        <end position="101"/>
    </location>
</feature>
<keyword evidence="3" id="KW-1185">Reference proteome</keyword>
<dbReference type="EMBL" id="JAWDGP010001573">
    <property type="protein sequence ID" value="KAK3790137.1"/>
    <property type="molecule type" value="Genomic_DNA"/>
</dbReference>
<evidence type="ECO:0000313" key="2">
    <source>
        <dbReference type="EMBL" id="KAK3790137.1"/>
    </source>
</evidence>
<organism evidence="2 3">
    <name type="scientific">Elysia crispata</name>
    <name type="common">lettuce slug</name>
    <dbReference type="NCBI Taxonomy" id="231223"/>
    <lineage>
        <taxon>Eukaryota</taxon>
        <taxon>Metazoa</taxon>
        <taxon>Spiralia</taxon>
        <taxon>Lophotrochozoa</taxon>
        <taxon>Mollusca</taxon>
        <taxon>Gastropoda</taxon>
        <taxon>Heterobranchia</taxon>
        <taxon>Euthyneura</taxon>
        <taxon>Panpulmonata</taxon>
        <taxon>Sacoglossa</taxon>
        <taxon>Placobranchoidea</taxon>
        <taxon>Plakobranchidae</taxon>
        <taxon>Elysia</taxon>
    </lineage>
</organism>
<reference evidence="2" key="1">
    <citation type="journal article" date="2023" name="G3 (Bethesda)">
        <title>A reference genome for the long-term kleptoplast-retaining sea slug Elysia crispata morphotype clarki.</title>
        <authorList>
            <person name="Eastman K.E."/>
            <person name="Pendleton A.L."/>
            <person name="Shaikh M.A."/>
            <person name="Suttiyut T."/>
            <person name="Ogas R."/>
            <person name="Tomko P."/>
            <person name="Gavelis G."/>
            <person name="Widhalm J.R."/>
            <person name="Wisecaver J.H."/>
        </authorList>
    </citation>
    <scope>NUCLEOTIDE SEQUENCE</scope>
    <source>
        <strain evidence="2">ECLA1</strain>
    </source>
</reference>
<protein>
    <submittedName>
        <fullName evidence="2">Uncharacterized protein</fullName>
    </submittedName>
</protein>